<dbReference type="SMART" id="SM00757">
    <property type="entry name" value="CRA"/>
    <property type="match status" value="1"/>
</dbReference>
<evidence type="ECO:0000259" key="2">
    <source>
        <dbReference type="PROSITE" id="PS50188"/>
    </source>
</evidence>
<keyword evidence="5" id="KW-1185">Reference proteome</keyword>
<protein>
    <recommendedName>
        <fullName evidence="6">Protein SSH4</fullName>
    </recommendedName>
</protein>
<name>A0A8K0NKB4_9HYPO</name>
<dbReference type="SMART" id="SM00668">
    <property type="entry name" value="CTLH"/>
    <property type="match status" value="1"/>
</dbReference>
<sequence length="603" mass="65989">MDEAANAVASENGWRPGGGLPSFSRGFDMFLSSKDASRGPPGVQDNFFIPSYLSTSTYARKLTKAHEAKPKAQADPKLQSSVVATNTNGAAFSPPTVPVGSHRGMSHSVVERPPPFEDAGALPPLPTQWNKDDMWGGIEIHPDGRSVEYTGPRSLHERDQEASSVRADHYIPSQCGLYYYEVSIVYGKRDDTTIAVGFSSKNASLSRPLGWEPESVAYHGDDGRCFTGQNAGQKYGPEFSTGDVIGCGVNFLDHTAFFTRNGVYIGTASHDVTRSKLYPAISLKKPRERVTVNFGQTPFIFDIDVMMNNTDISRLEPGLGETDLIQALVLQFLQHDGYVETARAFAQDIKQQKEALNLDPNVTVDGINIKDDEDANNRQRIRRAILDGEIDRALKLTNAYYPQVFRDNVEVHFKLRCRKFIELVRMAAQLRADEDPKRSNGNVCGAVGISQDMDLDGHGGADDMAWNEKMDTEAVEEPDSDTMMKLEQEMLEYGQTLGAEYPSDACPEFSKTLAEIWALVAYANPLNEPKVSHLLDCKGRVAVAEELNSAILSSLGKSSHASLEKVYAQTCVLLEDTGRDGGPGAFVAVQDVVKAAWDSAAAS</sequence>
<dbReference type="SUPFAM" id="SSF49899">
    <property type="entry name" value="Concanavalin A-like lectins/glucanases"/>
    <property type="match status" value="1"/>
</dbReference>
<dbReference type="PROSITE" id="PS50188">
    <property type="entry name" value="B302_SPRY"/>
    <property type="match status" value="1"/>
</dbReference>
<comment type="function">
    <text evidence="1">Involved in the proteasome-dependent degradation of fructose-1,6-bisphosphatase.</text>
</comment>
<feature type="domain" description="B30.2/SPRY" evidence="2">
    <location>
        <begin position="107"/>
        <end position="299"/>
    </location>
</feature>
<dbReference type="InterPro" id="IPR013320">
    <property type="entry name" value="ConA-like_dom_sf"/>
</dbReference>
<dbReference type="Proteomes" id="UP000811619">
    <property type="component" value="Unassembled WGS sequence"/>
</dbReference>
<dbReference type="EMBL" id="SRPY01000468">
    <property type="protein sequence ID" value="KAG5923011.1"/>
    <property type="molecule type" value="Genomic_DNA"/>
</dbReference>
<dbReference type="SMART" id="SM00667">
    <property type="entry name" value="LisH"/>
    <property type="match status" value="1"/>
</dbReference>
<feature type="domain" description="CTLH" evidence="3">
    <location>
        <begin position="374"/>
        <end position="431"/>
    </location>
</feature>
<dbReference type="InterPro" id="IPR013144">
    <property type="entry name" value="CRA_dom"/>
</dbReference>
<dbReference type="InterPro" id="IPR024964">
    <property type="entry name" value="CTLH/CRA"/>
</dbReference>
<dbReference type="InterPro" id="IPR006595">
    <property type="entry name" value="CTLH_C"/>
</dbReference>
<dbReference type="InterPro" id="IPR050618">
    <property type="entry name" value="Ubq-SigPath_Reg"/>
</dbReference>
<comment type="caution">
    <text evidence="4">The sequence shown here is derived from an EMBL/GenBank/DDBJ whole genome shotgun (WGS) entry which is preliminary data.</text>
</comment>
<dbReference type="PANTHER" id="PTHR12864">
    <property type="entry name" value="RAN BINDING PROTEIN 9-RELATED"/>
    <property type="match status" value="1"/>
</dbReference>
<gene>
    <name evidence="4" type="ORF">E4U42_005077</name>
</gene>
<dbReference type="PROSITE" id="PS50897">
    <property type="entry name" value="CTLH"/>
    <property type="match status" value="1"/>
</dbReference>
<evidence type="ECO:0000313" key="4">
    <source>
        <dbReference type="EMBL" id="KAG5923011.1"/>
    </source>
</evidence>
<dbReference type="Pfam" id="PF00622">
    <property type="entry name" value="SPRY"/>
    <property type="match status" value="1"/>
</dbReference>
<evidence type="ECO:0008006" key="6">
    <source>
        <dbReference type="Google" id="ProtNLM"/>
    </source>
</evidence>
<dbReference type="InterPro" id="IPR043136">
    <property type="entry name" value="B30.2/SPRY_sf"/>
</dbReference>
<dbReference type="PROSITE" id="PS50896">
    <property type="entry name" value="LISH"/>
    <property type="match status" value="1"/>
</dbReference>
<dbReference type="AlphaFoldDB" id="A0A8K0NKB4"/>
<organism evidence="4 5">
    <name type="scientific">Claviceps africana</name>
    <dbReference type="NCBI Taxonomy" id="83212"/>
    <lineage>
        <taxon>Eukaryota</taxon>
        <taxon>Fungi</taxon>
        <taxon>Dikarya</taxon>
        <taxon>Ascomycota</taxon>
        <taxon>Pezizomycotina</taxon>
        <taxon>Sordariomycetes</taxon>
        <taxon>Hypocreomycetidae</taxon>
        <taxon>Hypocreales</taxon>
        <taxon>Clavicipitaceae</taxon>
        <taxon>Claviceps</taxon>
    </lineage>
</organism>
<dbReference type="Pfam" id="PF10607">
    <property type="entry name" value="CTLH"/>
    <property type="match status" value="1"/>
</dbReference>
<dbReference type="OrthoDB" id="25503at2759"/>
<evidence type="ECO:0000256" key="1">
    <source>
        <dbReference type="ARBA" id="ARBA00002343"/>
    </source>
</evidence>
<dbReference type="SMART" id="SM00449">
    <property type="entry name" value="SPRY"/>
    <property type="match status" value="1"/>
</dbReference>
<dbReference type="InterPro" id="IPR006594">
    <property type="entry name" value="LisH"/>
</dbReference>
<reference evidence="4" key="1">
    <citation type="journal article" date="2020" name="bioRxiv">
        <title>Whole genome comparisons of ergot fungi reveals the divergence and evolution of species within the genus Claviceps are the result of varying mechanisms driving genome evolution and host range expansion.</title>
        <authorList>
            <person name="Wyka S.A."/>
            <person name="Mondo S.J."/>
            <person name="Liu M."/>
            <person name="Dettman J."/>
            <person name="Nalam V."/>
            <person name="Broders K.D."/>
        </authorList>
    </citation>
    <scope>NUCLEOTIDE SEQUENCE</scope>
    <source>
        <strain evidence="4">CCC 489</strain>
    </source>
</reference>
<dbReference type="InterPro" id="IPR003877">
    <property type="entry name" value="SPRY_dom"/>
</dbReference>
<dbReference type="InterPro" id="IPR001870">
    <property type="entry name" value="B30.2/SPRY"/>
</dbReference>
<proteinExistence type="predicted"/>
<evidence type="ECO:0000259" key="3">
    <source>
        <dbReference type="PROSITE" id="PS50897"/>
    </source>
</evidence>
<evidence type="ECO:0000313" key="5">
    <source>
        <dbReference type="Proteomes" id="UP000811619"/>
    </source>
</evidence>
<dbReference type="Pfam" id="PF08513">
    <property type="entry name" value="LisH"/>
    <property type="match status" value="1"/>
</dbReference>
<dbReference type="Gene3D" id="2.60.120.920">
    <property type="match status" value="1"/>
</dbReference>
<accession>A0A8K0NKB4</accession>